<accession>A0A6D2IWD2</accession>
<evidence type="ECO:0000313" key="4">
    <source>
        <dbReference type="EMBL" id="CAA7029773.1"/>
    </source>
</evidence>
<evidence type="ECO:0000256" key="1">
    <source>
        <dbReference type="ARBA" id="ARBA00007626"/>
    </source>
</evidence>
<sequence>MNGLCRDGRVPGAAVLLDRMVEMGCAPNVITFSTLMNGLCLEGRVQEAVALVNKMVEKGLEPNIVTFGTIVNGMGTFNVDHQLCRMN</sequence>
<dbReference type="PANTHER" id="PTHR47941">
    <property type="entry name" value="PENTATRICOPEPTIDE REPEAT-CONTAINING PROTEIN 3, MITOCHONDRIAL"/>
    <property type="match status" value="1"/>
</dbReference>
<reference evidence="4" key="1">
    <citation type="submission" date="2020-01" db="EMBL/GenBank/DDBJ databases">
        <authorList>
            <person name="Mishra B."/>
        </authorList>
    </citation>
    <scope>NUCLEOTIDE SEQUENCE [LARGE SCALE GENOMIC DNA]</scope>
</reference>
<organism evidence="4 5">
    <name type="scientific">Microthlaspi erraticum</name>
    <dbReference type="NCBI Taxonomy" id="1685480"/>
    <lineage>
        <taxon>Eukaryota</taxon>
        <taxon>Viridiplantae</taxon>
        <taxon>Streptophyta</taxon>
        <taxon>Embryophyta</taxon>
        <taxon>Tracheophyta</taxon>
        <taxon>Spermatophyta</taxon>
        <taxon>Magnoliopsida</taxon>
        <taxon>eudicotyledons</taxon>
        <taxon>Gunneridae</taxon>
        <taxon>Pentapetalae</taxon>
        <taxon>rosids</taxon>
        <taxon>malvids</taxon>
        <taxon>Brassicales</taxon>
        <taxon>Brassicaceae</taxon>
        <taxon>Coluteocarpeae</taxon>
        <taxon>Microthlaspi</taxon>
    </lineage>
</organism>
<dbReference type="PROSITE" id="PS51375">
    <property type="entry name" value="PPR"/>
    <property type="match status" value="2"/>
</dbReference>
<evidence type="ECO:0000256" key="3">
    <source>
        <dbReference type="PROSITE-ProRule" id="PRU00708"/>
    </source>
</evidence>
<dbReference type="Proteomes" id="UP000467841">
    <property type="component" value="Unassembled WGS sequence"/>
</dbReference>
<evidence type="ECO:0000256" key="2">
    <source>
        <dbReference type="ARBA" id="ARBA00022737"/>
    </source>
</evidence>
<keyword evidence="5" id="KW-1185">Reference proteome</keyword>
<dbReference type="OrthoDB" id="42736at2759"/>
<comment type="similarity">
    <text evidence="1">Belongs to the PPR family. P subfamily.</text>
</comment>
<feature type="repeat" description="PPR" evidence="3">
    <location>
        <begin position="28"/>
        <end position="62"/>
    </location>
</feature>
<gene>
    <name evidence="4" type="ORF">MERR_LOCUS17008</name>
</gene>
<dbReference type="NCBIfam" id="TIGR00756">
    <property type="entry name" value="PPR"/>
    <property type="match status" value="2"/>
</dbReference>
<dbReference type="Pfam" id="PF12854">
    <property type="entry name" value="PPR_1"/>
    <property type="match status" value="1"/>
</dbReference>
<evidence type="ECO:0000313" key="5">
    <source>
        <dbReference type="Proteomes" id="UP000467841"/>
    </source>
</evidence>
<proteinExistence type="inferred from homology"/>
<dbReference type="InterPro" id="IPR002885">
    <property type="entry name" value="PPR_rpt"/>
</dbReference>
<feature type="repeat" description="PPR" evidence="3">
    <location>
        <begin position="1"/>
        <end position="27"/>
    </location>
</feature>
<dbReference type="EMBL" id="CACVBM020001085">
    <property type="protein sequence ID" value="CAA7029773.1"/>
    <property type="molecule type" value="Genomic_DNA"/>
</dbReference>
<keyword evidence="2" id="KW-0677">Repeat</keyword>
<dbReference type="InterPro" id="IPR011990">
    <property type="entry name" value="TPR-like_helical_dom_sf"/>
</dbReference>
<comment type="caution">
    <text evidence="4">The sequence shown here is derived from an EMBL/GenBank/DDBJ whole genome shotgun (WGS) entry which is preliminary data.</text>
</comment>
<dbReference type="Gene3D" id="1.25.40.10">
    <property type="entry name" value="Tetratricopeptide repeat domain"/>
    <property type="match status" value="1"/>
</dbReference>
<evidence type="ECO:0008006" key="6">
    <source>
        <dbReference type="Google" id="ProtNLM"/>
    </source>
</evidence>
<dbReference type="AlphaFoldDB" id="A0A6D2IWD2"/>
<name>A0A6D2IWD2_9BRAS</name>
<protein>
    <recommendedName>
        <fullName evidence="6">Pentacotripeptide-repeat region of PRORP domain-containing protein</fullName>
    </recommendedName>
</protein>